<name>A0A8A4KBD6_PANAN</name>
<gene>
    <name evidence="7" type="ORF">H0Z12_19310</name>
</gene>
<dbReference type="InterPro" id="IPR024461">
    <property type="entry name" value="CCDC90-like"/>
</dbReference>
<protein>
    <submittedName>
        <fullName evidence="7">DUF1640 domain-containing protein</fullName>
    </submittedName>
</protein>
<keyword evidence="3 6" id="KW-1133">Transmembrane helix</keyword>
<accession>A0A8A4KBD6</accession>
<dbReference type="AlphaFoldDB" id="A0A8A4KBD6"/>
<sequence>MTLTMMNTHKAFKRLQRAGINDRQAEAMVDIFSALKQDNALSRADVMQAFQRQNQHIFSLSTQLKKTESCLRSDVDELKADVSVLKTDVAVLKTDVSVLKTDVAELKTDVSVLKTDVGSLKNDMRWVQRLLMIMTTTLLMATIKYVLA</sequence>
<evidence type="ECO:0000256" key="3">
    <source>
        <dbReference type="ARBA" id="ARBA00022989"/>
    </source>
</evidence>
<keyword evidence="2 6" id="KW-0812">Transmembrane</keyword>
<keyword evidence="5 6" id="KW-0472">Membrane</keyword>
<dbReference type="Proteomes" id="UP000663901">
    <property type="component" value="Chromosome"/>
</dbReference>
<evidence type="ECO:0000256" key="6">
    <source>
        <dbReference type="SAM" id="Phobius"/>
    </source>
</evidence>
<dbReference type="Pfam" id="PF07798">
    <property type="entry name" value="CCDC90-like"/>
    <property type="match status" value="1"/>
</dbReference>
<proteinExistence type="predicted"/>
<evidence type="ECO:0000256" key="4">
    <source>
        <dbReference type="ARBA" id="ARBA00023054"/>
    </source>
</evidence>
<dbReference type="Gene3D" id="1.20.5.190">
    <property type="match status" value="2"/>
</dbReference>
<evidence type="ECO:0000256" key="2">
    <source>
        <dbReference type="ARBA" id="ARBA00022692"/>
    </source>
</evidence>
<dbReference type="RefSeq" id="WP_029568431.1">
    <property type="nucleotide sequence ID" value="NZ_JABEAM010000003.1"/>
</dbReference>
<evidence type="ECO:0000256" key="5">
    <source>
        <dbReference type="ARBA" id="ARBA00023136"/>
    </source>
</evidence>
<reference evidence="7" key="1">
    <citation type="submission" date="2020-07" db="EMBL/GenBank/DDBJ databases">
        <title>Genome Sequences for Panteoa spp. that cause Center Rot in Onions.</title>
        <authorList>
            <person name="Asselin J.A."/>
            <person name="Helmann T."/>
            <person name="Beer S."/>
            <person name="Stodghill P."/>
        </authorList>
    </citation>
    <scope>NUCLEOTIDE SEQUENCE</scope>
    <source>
        <strain evidence="7">OC5a</strain>
    </source>
</reference>
<feature type="transmembrane region" description="Helical" evidence="6">
    <location>
        <begin position="130"/>
        <end position="147"/>
    </location>
</feature>
<evidence type="ECO:0000313" key="7">
    <source>
        <dbReference type="EMBL" id="QTC45813.1"/>
    </source>
</evidence>
<dbReference type="GO" id="GO:0016020">
    <property type="term" value="C:membrane"/>
    <property type="evidence" value="ECO:0007669"/>
    <property type="project" value="UniProtKB-SubCell"/>
</dbReference>
<organism evidence="7 8">
    <name type="scientific">Pantoea ananas</name>
    <name type="common">Erwinia uredovora</name>
    <dbReference type="NCBI Taxonomy" id="553"/>
    <lineage>
        <taxon>Bacteria</taxon>
        <taxon>Pseudomonadati</taxon>
        <taxon>Pseudomonadota</taxon>
        <taxon>Gammaproteobacteria</taxon>
        <taxon>Enterobacterales</taxon>
        <taxon>Erwiniaceae</taxon>
        <taxon>Pantoea</taxon>
    </lineage>
</organism>
<evidence type="ECO:0000313" key="8">
    <source>
        <dbReference type="Proteomes" id="UP000663901"/>
    </source>
</evidence>
<comment type="subcellular location">
    <subcellularLocation>
        <location evidence="1">Membrane</location>
    </subcellularLocation>
</comment>
<keyword evidence="4" id="KW-0175">Coiled coil</keyword>
<evidence type="ECO:0000256" key="1">
    <source>
        <dbReference type="ARBA" id="ARBA00004370"/>
    </source>
</evidence>
<dbReference type="EMBL" id="CP059084">
    <property type="protein sequence ID" value="QTC45813.1"/>
    <property type="molecule type" value="Genomic_DNA"/>
</dbReference>